<evidence type="ECO:0000313" key="2">
    <source>
        <dbReference type="Proteomes" id="UP000243297"/>
    </source>
</evidence>
<keyword evidence="2" id="KW-1185">Reference proteome</keyword>
<dbReference type="RefSeq" id="WP_078710577.1">
    <property type="nucleotide sequence ID" value="NZ_FUWY01000001.1"/>
</dbReference>
<evidence type="ECO:0000313" key="1">
    <source>
        <dbReference type="EMBL" id="SJZ34110.1"/>
    </source>
</evidence>
<protein>
    <submittedName>
        <fullName evidence="1">Uncharacterized protein</fullName>
    </submittedName>
</protein>
<dbReference type="Proteomes" id="UP000243297">
    <property type="component" value="Unassembled WGS sequence"/>
</dbReference>
<reference evidence="2" key="1">
    <citation type="submission" date="2017-02" db="EMBL/GenBank/DDBJ databases">
        <authorList>
            <person name="Varghese N."/>
            <person name="Submissions S."/>
        </authorList>
    </citation>
    <scope>NUCLEOTIDE SEQUENCE [LARGE SCALE GENOMIC DNA]</scope>
    <source>
        <strain evidence="2">ATCC 25662</strain>
    </source>
</reference>
<accession>A0A1T4JV73</accession>
<proteinExistence type="predicted"/>
<sequence length="857" mass="99531">MSYANSEECTEITYYARKEWVSYFDFFDTNFDENQAMNINSKSVSFSQNIFGTHSEPKSVDSSIFNGTASYKKISDGTKKNPNYFSIAFGKPIRIGKVVFKIEANDNKTKRSVNKYIYANAYPEFVNNGVMVVKGNPIFTTSENDYVTLDFEMKEMSDLVILFEGDDNEYILSFFQVLEYQINETVEWTQDVIENAETKKVNACLGRGNFNRNGTGNWVKEANTIFTPSASLVSNYVPIQNSQSFYYDWGRGKNNSAYEEPFHIRDIGENAKQIQGWKITGDKPYLEYASLANKETEFEYIMTDKTKGIQYIAIPMYWASSIQADYAWSSSNDIGWCNNVLGMAIKPCYKHYGHSTNPRVNVMDVKVIEYNDVIPLELRVIDYVKYYLINDYNNEVKFIRKGKEEIQEFEFNKTGKWRIKVKLFDLFGNSGEVISNAFMIDQDKPNADYHIQYHSDSNVDVTIKPHDLHSGVLRWKYEISSDGGETYIQESDWLSSDEETIAFMQNGNYIIRTVVEDRVGNRNDIMSEVISITNNQANINHIIVPSYSIDKATPIHMIVECSGCKEKPKELFIYDDNLKVMSLTLNQDKNEIQTNFTPNKKKETKLRFQLDKQEIELTVFEKSYEYRESNDSLLEFEGVVASAIDQNKMEKFYKENLIVELEQDQHKVFTGKGIKINVRTQYQNECRVIEEFQCKSGIMQENGVLDPSLESGESFGIFNEGALPFIGKYKLNGTIRVPLTRNEVMLNLPWVFVDKRDGLVYEESTIERIDGKMKWYTNPRSELKTYEFSMNGLNYGHNQFSWKLIGNYELSHYYYDDFRIHFADPKDPFKNEMSTKWAGKTSWFKDLNLENPIQQFK</sequence>
<dbReference type="STRING" id="118967.SAMN02745191_0110"/>
<dbReference type="AlphaFoldDB" id="A0A1T4JV73"/>
<dbReference type="EMBL" id="FUWY01000001">
    <property type="protein sequence ID" value="SJZ34110.1"/>
    <property type="molecule type" value="Genomic_DNA"/>
</dbReference>
<gene>
    <name evidence="1" type="ORF">SAMN02745191_0110</name>
</gene>
<organism evidence="1 2">
    <name type="scientific">Anaerorhabdus furcosa</name>
    <dbReference type="NCBI Taxonomy" id="118967"/>
    <lineage>
        <taxon>Bacteria</taxon>
        <taxon>Bacillati</taxon>
        <taxon>Bacillota</taxon>
        <taxon>Erysipelotrichia</taxon>
        <taxon>Erysipelotrichales</taxon>
        <taxon>Erysipelotrichaceae</taxon>
        <taxon>Anaerorhabdus</taxon>
    </lineage>
</organism>
<name>A0A1T4JV73_9FIRM</name>